<accession>C3MLR4</accession>
<proteinExistence type="predicted"/>
<dbReference type="Proteomes" id="UP000001747">
    <property type="component" value="Chromosome"/>
</dbReference>
<name>C3MLR4_SACI2</name>
<sequence>MVTTIKVKDKTKLDLENLRAEILLKSNTKLTLEELQDYLISFAIDNKESFFDYMMKKFKRKNYEKMKEAIKDWGIDTSNIDVDSVIYDNP</sequence>
<gene>
    <name evidence="1" type="ordered locus">LS215_0562</name>
</gene>
<dbReference type="GeneID" id="7807163"/>
<dbReference type="OrthoDB" id="194703at2157"/>
<organism evidence="1 2">
    <name type="scientific">Saccharolobus islandicus (strain L.S.2.15 / Lassen #1)</name>
    <name type="common">Sulfolobus islandicus</name>
    <dbReference type="NCBI Taxonomy" id="429572"/>
    <lineage>
        <taxon>Archaea</taxon>
        <taxon>Thermoproteota</taxon>
        <taxon>Thermoprotei</taxon>
        <taxon>Sulfolobales</taxon>
        <taxon>Sulfolobaceae</taxon>
        <taxon>Saccharolobus</taxon>
    </lineage>
</organism>
<dbReference type="AlphaFoldDB" id="C3MLR4"/>
<dbReference type="EMBL" id="CP001399">
    <property type="protein sequence ID" value="ACP34662.1"/>
    <property type="molecule type" value="Genomic_DNA"/>
</dbReference>
<reference evidence="1 2" key="1">
    <citation type="journal article" date="2009" name="Proc. Natl. Acad. Sci. U.S.A.">
        <title>Biogeography of the Sulfolobus islandicus pan-genome.</title>
        <authorList>
            <person name="Reno M.L."/>
            <person name="Held N.L."/>
            <person name="Fields C.J."/>
            <person name="Burke P.V."/>
            <person name="Whitaker R.J."/>
        </authorList>
    </citation>
    <scope>NUCLEOTIDE SEQUENCE [LARGE SCALE GENOMIC DNA]</scope>
    <source>
        <strain evidence="2">L.S.2.15 / Lassen #1</strain>
    </source>
</reference>
<dbReference type="HOGENOM" id="CLU_179007_0_0_2"/>
<dbReference type="KEGG" id="sis:LS215_0562"/>
<dbReference type="RefSeq" id="WP_012713077.1">
    <property type="nucleotide sequence ID" value="NC_012589.1"/>
</dbReference>
<evidence type="ECO:0000313" key="2">
    <source>
        <dbReference type="Proteomes" id="UP000001747"/>
    </source>
</evidence>
<evidence type="ECO:0000313" key="1">
    <source>
        <dbReference type="EMBL" id="ACP34662.1"/>
    </source>
</evidence>
<protein>
    <submittedName>
        <fullName evidence="1">Uncharacterized protein</fullName>
    </submittedName>
</protein>